<dbReference type="EMBL" id="ML975165">
    <property type="protein sequence ID" value="KAF1810549.1"/>
    <property type="molecule type" value="Genomic_DNA"/>
</dbReference>
<evidence type="ECO:0000313" key="4">
    <source>
        <dbReference type="Proteomes" id="UP000504638"/>
    </source>
</evidence>
<feature type="region of interest" description="Disordered" evidence="1">
    <location>
        <begin position="428"/>
        <end position="448"/>
    </location>
</feature>
<dbReference type="OrthoDB" id="7295497at2759"/>
<feature type="domain" description="C2H2-type" evidence="2">
    <location>
        <begin position="488"/>
        <end position="510"/>
    </location>
</feature>
<feature type="compositionally biased region" description="Low complexity" evidence="1">
    <location>
        <begin position="428"/>
        <end position="447"/>
    </location>
</feature>
<dbReference type="InterPro" id="IPR013087">
    <property type="entry name" value="Znf_C2H2_type"/>
</dbReference>
<dbReference type="GeneID" id="54423889"/>
<dbReference type="RefSeq" id="XP_033532180.1">
    <property type="nucleotide sequence ID" value="XM_033683319.1"/>
</dbReference>
<reference evidence="3 5" key="1">
    <citation type="submission" date="2020-01" db="EMBL/GenBank/DDBJ databases">
        <authorList>
            <consortium name="DOE Joint Genome Institute"/>
            <person name="Haridas S."/>
            <person name="Albert R."/>
            <person name="Binder M."/>
            <person name="Bloem J."/>
            <person name="Labutti K."/>
            <person name="Salamov A."/>
            <person name="Andreopoulos B."/>
            <person name="Baker S.E."/>
            <person name="Barry K."/>
            <person name="Bills G."/>
            <person name="Bluhm B.H."/>
            <person name="Cannon C."/>
            <person name="Castanera R."/>
            <person name="Culley D.E."/>
            <person name="Daum C."/>
            <person name="Ezra D."/>
            <person name="Gonzalez J.B."/>
            <person name="Henrissat B."/>
            <person name="Kuo A."/>
            <person name="Liang C."/>
            <person name="Lipzen A."/>
            <person name="Lutzoni F."/>
            <person name="Magnuson J."/>
            <person name="Mondo S."/>
            <person name="Nolan M."/>
            <person name="Ohm R."/>
            <person name="Pangilinan J."/>
            <person name="Park H.-J."/>
            <person name="Ramirez L."/>
            <person name="Alfaro M."/>
            <person name="Sun H."/>
            <person name="Tritt A."/>
            <person name="Yoshinaga Y."/>
            <person name="Zwiers L.-H."/>
            <person name="Turgeon B.G."/>
            <person name="Goodwin S.B."/>
            <person name="Spatafora J.W."/>
            <person name="Crous P.W."/>
            <person name="Grigoriev I.V."/>
        </authorList>
    </citation>
    <scope>NUCLEOTIDE SEQUENCE</scope>
    <source>
        <strain evidence="3 5">CBS 781.70</strain>
    </source>
</reference>
<organism evidence="3">
    <name type="scientific">Eremomyces bilateralis CBS 781.70</name>
    <dbReference type="NCBI Taxonomy" id="1392243"/>
    <lineage>
        <taxon>Eukaryota</taxon>
        <taxon>Fungi</taxon>
        <taxon>Dikarya</taxon>
        <taxon>Ascomycota</taxon>
        <taxon>Pezizomycotina</taxon>
        <taxon>Dothideomycetes</taxon>
        <taxon>Dothideomycetes incertae sedis</taxon>
        <taxon>Eremomycetales</taxon>
        <taxon>Eremomycetaceae</taxon>
        <taxon>Eremomyces</taxon>
    </lineage>
</organism>
<evidence type="ECO:0000313" key="3">
    <source>
        <dbReference type="EMBL" id="KAF1810549.1"/>
    </source>
</evidence>
<sequence length="660" mass="71393">MDELSGLSWLEIDAKPDHSGGVHAESLDITCMELPDAPAEMMAGGGIDDLSWLENETVLSQSSSIDADLLGIKSMELDTPAAMMTKGDMACHSWPEIDATPEHSGGIHPVLLSVKSKGTPNIDMTDLVIGGDPLVSNDGGSAHLRDIDFDIGYTVDEHIPPSQVKFGAIQVKGNFSPALGQTAGYDFSESSVSEASRNNSARDDTGVILPQRVDTALKPSIDHSCPESARLEDASTKKTRTKIPNDAKMVILETLQSYPYPLIEAKEALASQWDIPLSTLAIFINNTRARGQIPGNPIQGASFLPGESTALINGAATPTRSAADGLAINGECSRTMHTKHQFQNGGDGSSSSRSFTLLEDRPNSVVSLLGESMTCESSIDSLDKLTTENLEPSAGKGASVSLLWRYLRDDFNTAESNYPLPLGWGPPTAAARPSASSHQSFSSPDSSTMGGFRHIQNFHLHGNPAGDMKYDWKWIRDTSELSTEVLYCGFCKEIFSTWEDRSEHLGHHFHLSERDFADVWTPYEVVNRDTEWFCSSCDSCFESASIARESHIFCSLKIGIAKSVKVDHFGVYHCALCNTVSNLLGMVEHMPACLKNSEYTNSIVFSAPDVLLQLKTAIDDGFGLGIHRCAPNDNALLNSVRSSFRIVAASTTGDGQHELV</sequence>
<accession>A0A6G1FY95</accession>
<dbReference type="AlphaFoldDB" id="A0A6G1FY95"/>
<protein>
    <recommendedName>
        <fullName evidence="2">C2H2-type domain-containing protein</fullName>
    </recommendedName>
</protein>
<proteinExistence type="predicted"/>
<name>A0A6G1FY95_9PEZI</name>
<reference evidence="5" key="3">
    <citation type="submission" date="2025-04" db="UniProtKB">
        <authorList>
            <consortium name="RefSeq"/>
        </authorList>
    </citation>
    <scope>IDENTIFICATION</scope>
    <source>
        <strain evidence="5">CBS 781.70</strain>
    </source>
</reference>
<gene>
    <name evidence="3 5" type="ORF">P152DRAFT_88949</name>
</gene>
<evidence type="ECO:0000259" key="2">
    <source>
        <dbReference type="PROSITE" id="PS00028"/>
    </source>
</evidence>
<dbReference type="Proteomes" id="UP000504638">
    <property type="component" value="Unplaced"/>
</dbReference>
<evidence type="ECO:0000313" key="5">
    <source>
        <dbReference type="RefSeq" id="XP_033532180.1"/>
    </source>
</evidence>
<keyword evidence="4" id="KW-1185">Reference proteome</keyword>
<evidence type="ECO:0000256" key="1">
    <source>
        <dbReference type="SAM" id="MobiDB-lite"/>
    </source>
</evidence>
<dbReference type="PROSITE" id="PS00028">
    <property type="entry name" value="ZINC_FINGER_C2H2_1"/>
    <property type="match status" value="1"/>
</dbReference>
<reference evidence="5" key="2">
    <citation type="submission" date="2020-04" db="EMBL/GenBank/DDBJ databases">
        <authorList>
            <consortium name="NCBI Genome Project"/>
        </authorList>
    </citation>
    <scope>NUCLEOTIDE SEQUENCE</scope>
    <source>
        <strain evidence="5">CBS 781.70</strain>
    </source>
</reference>